<dbReference type="PANTHER" id="PTHR10656">
    <property type="entry name" value="CELL FATE DETERMINING PROTEIN MAB21-RELATED"/>
    <property type="match status" value="1"/>
</dbReference>
<accession>A0A9D4BN14</accession>
<gene>
    <name evidence="2" type="ORF">DPMN_075812</name>
</gene>
<organism evidence="2 3">
    <name type="scientific">Dreissena polymorpha</name>
    <name type="common">Zebra mussel</name>
    <name type="synonym">Mytilus polymorpha</name>
    <dbReference type="NCBI Taxonomy" id="45954"/>
    <lineage>
        <taxon>Eukaryota</taxon>
        <taxon>Metazoa</taxon>
        <taxon>Spiralia</taxon>
        <taxon>Lophotrochozoa</taxon>
        <taxon>Mollusca</taxon>
        <taxon>Bivalvia</taxon>
        <taxon>Autobranchia</taxon>
        <taxon>Heteroconchia</taxon>
        <taxon>Euheterodonta</taxon>
        <taxon>Imparidentia</taxon>
        <taxon>Neoheterodontei</taxon>
        <taxon>Myida</taxon>
        <taxon>Dreissenoidea</taxon>
        <taxon>Dreissenidae</taxon>
        <taxon>Dreissena</taxon>
    </lineage>
</organism>
<dbReference type="PANTHER" id="PTHR10656:SF69">
    <property type="entry name" value="MAB-21-LIKE HHH_H2TH-LIKE DOMAIN-CONTAINING PROTEIN"/>
    <property type="match status" value="1"/>
</dbReference>
<dbReference type="SMART" id="SM01265">
    <property type="entry name" value="Mab-21"/>
    <property type="match status" value="1"/>
</dbReference>
<keyword evidence="3" id="KW-1185">Reference proteome</keyword>
<reference evidence="2" key="1">
    <citation type="journal article" date="2019" name="bioRxiv">
        <title>The Genome of the Zebra Mussel, Dreissena polymorpha: A Resource for Invasive Species Research.</title>
        <authorList>
            <person name="McCartney M.A."/>
            <person name="Auch B."/>
            <person name="Kono T."/>
            <person name="Mallez S."/>
            <person name="Zhang Y."/>
            <person name="Obille A."/>
            <person name="Becker A."/>
            <person name="Abrahante J.E."/>
            <person name="Garbe J."/>
            <person name="Badalamenti J.P."/>
            <person name="Herman A."/>
            <person name="Mangelson H."/>
            <person name="Liachko I."/>
            <person name="Sullivan S."/>
            <person name="Sone E.D."/>
            <person name="Koren S."/>
            <person name="Silverstein K.A.T."/>
            <person name="Beckman K.B."/>
            <person name="Gohl D.M."/>
        </authorList>
    </citation>
    <scope>NUCLEOTIDE SEQUENCE</scope>
    <source>
        <strain evidence="2">Duluth1</strain>
        <tissue evidence="2">Whole animal</tissue>
    </source>
</reference>
<evidence type="ECO:0000259" key="1">
    <source>
        <dbReference type="Pfam" id="PF20266"/>
    </source>
</evidence>
<dbReference type="EMBL" id="JAIWYP010000015">
    <property type="protein sequence ID" value="KAH3700831.1"/>
    <property type="molecule type" value="Genomic_DNA"/>
</dbReference>
<dbReference type="InterPro" id="IPR046906">
    <property type="entry name" value="Mab-21_HhH/H2TH-like"/>
</dbReference>
<dbReference type="CDD" id="cd22758">
    <property type="entry name" value="OTU_232R-like"/>
    <property type="match status" value="1"/>
</dbReference>
<protein>
    <recommendedName>
        <fullName evidence="1">Mab-21-like HhH/H2TH-like domain-containing protein</fullName>
    </recommendedName>
</protein>
<sequence>MNLMIIDGKQDDGSSLDAFLAGETWDQYLLRMGRDGEWGDHMILNAIAEVLRMNIVIYGGIADQRKTTIVPKSCTDQAIRGDVRIGHLIESHYISLRKKDWMEILDTHHGNDHKHSLETSGNASFPLNHLDMIMKLVIQCEYVQSLTPNQARLFKPSSARGKEETIQIVGDFLLEAIPTPYSGPTLESVPLSNAFSHESNVTLIPVFYSPHDTIARFENDQAAPKDVVISGNPSEGPIKLIPIKPSLWKGLVHYSNGISYLKTFELSVDLIPVILKETLLYGAKTIGLDVKCIISFWCEWPISALEWVSRNRPGMFPAYDLVHSLFNGGCDVVPCFCQTEYGDVIDDCTNVSDANTPIHWCLSFAVPERSLFRNLSMQQHSCFLIYRAMVEQSITGHVLPSSIVKSLFLYACENIPQNDWESKPGHCLLLLLRNTFNAFSRRFLAHYFICSKNLLRCLSESVLLECASELQKCWSRPIAALNHALETLNVASSEIGPVLDQIIADMNEFVVDGNAKKSFVNCLYPSSGYIMQSMIINGEYEKALTTIQDIQTQFENVFSKQINVEQIIVSVLSRTNMCSQWTFALFMDIRLGTQISAAICQGLPKIHISEVFGPKATELLADTVMPESASIEHGDLTYAGTVMEILQKLKKDDAMIVVIKYYLETYSRLAGDSLVIPVRDEAARNGIISANSGMVKLVGSKAAVTEYELSSALPSYLNYLHGSLFNTCKPLGKIEEYRSVFPAYRALATLVMSETFTRNVRVIESCLGGGGSSSESILNELMSSMHPSSRQDDHDAFEAFGENF</sequence>
<reference evidence="2" key="2">
    <citation type="submission" date="2020-11" db="EMBL/GenBank/DDBJ databases">
        <authorList>
            <person name="McCartney M.A."/>
            <person name="Auch B."/>
            <person name="Kono T."/>
            <person name="Mallez S."/>
            <person name="Becker A."/>
            <person name="Gohl D.M."/>
            <person name="Silverstein K.A.T."/>
            <person name="Koren S."/>
            <person name="Bechman K.B."/>
            <person name="Herman A."/>
            <person name="Abrahante J.E."/>
            <person name="Garbe J."/>
        </authorList>
    </citation>
    <scope>NUCLEOTIDE SEQUENCE</scope>
    <source>
        <strain evidence="2">Duluth1</strain>
        <tissue evidence="2">Whole animal</tissue>
    </source>
</reference>
<dbReference type="Gene3D" id="3.90.70.80">
    <property type="match status" value="1"/>
</dbReference>
<feature type="domain" description="Mab-21-like HhH/H2TH-like" evidence="1">
    <location>
        <begin position="395"/>
        <end position="471"/>
    </location>
</feature>
<dbReference type="Proteomes" id="UP000828390">
    <property type="component" value="Unassembled WGS sequence"/>
</dbReference>
<dbReference type="InterPro" id="IPR024810">
    <property type="entry name" value="MAB21L/cGLR"/>
</dbReference>
<name>A0A9D4BN14_DREPO</name>
<dbReference type="AlphaFoldDB" id="A0A9D4BN14"/>
<proteinExistence type="predicted"/>
<evidence type="ECO:0000313" key="3">
    <source>
        <dbReference type="Proteomes" id="UP000828390"/>
    </source>
</evidence>
<dbReference type="Pfam" id="PF20266">
    <property type="entry name" value="Mab-21_C"/>
    <property type="match status" value="1"/>
</dbReference>
<dbReference type="Gene3D" id="1.10.1410.40">
    <property type="match status" value="1"/>
</dbReference>
<evidence type="ECO:0000313" key="2">
    <source>
        <dbReference type="EMBL" id="KAH3700831.1"/>
    </source>
</evidence>
<comment type="caution">
    <text evidence="2">The sequence shown here is derived from an EMBL/GenBank/DDBJ whole genome shotgun (WGS) entry which is preliminary data.</text>
</comment>